<feature type="region of interest" description="Disordered" evidence="1">
    <location>
        <begin position="31"/>
        <end position="77"/>
    </location>
</feature>
<protein>
    <submittedName>
        <fullName evidence="2">Uncharacterized protein</fullName>
    </submittedName>
</protein>
<accession>A0A382T3A1</accession>
<dbReference type="EMBL" id="UINC01133054">
    <property type="protein sequence ID" value="SVD15751.1"/>
    <property type="molecule type" value="Genomic_DNA"/>
</dbReference>
<sequence length="77" mass="8665">FVQLWAAPVERCDELDGVDWEWQAVDGSMVKARGKSQMGADAVGKNPTDREKRGEVESAGREDRQPPGHRDRRSERA</sequence>
<feature type="compositionally biased region" description="Basic and acidic residues" evidence="1">
    <location>
        <begin position="47"/>
        <end position="77"/>
    </location>
</feature>
<organism evidence="2">
    <name type="scientific">marine metagenome</name>
    <dbReference type="NCBI Taxonomy" id="408172"/>
    <lineage>
        <taxon>unclassified sequences</taxon>
        <taxon>metagenomes</taxon>
        <taxon>ecological metagenomes</taxon>
    </lineage>
</organism>
<reference evidence="2" key="1">
    <citation type="submission" date="2018-05" db="EMBL/GenBank/DDBJ databases">
        <authorList>
            <person name="Lanie J.A."/>
            <person name="Ng W.-L."/>
            <person name="Kazmierczak K.M."/>
            <person name="Andrzejewski T.M."/>
            <person name="Davidsen T.M."/>
            <person name="Wayne K.J."/>
            <person name="Tettelin H."/>
            <person name="Glass J.I."/>
            <person name="Rusch D."/>
            <person name="Podicherti R."/>
            <person name="Tsui H.-C.T."/>
            <person name="Winkler M.E."/>
        </authorList>
    </citation>
    <scope>NUCLEOTIDE SEQUENCE</scope>
</reference>
<proteinExistence type="predicted"/>
<gene>
    <name evidence="2" type="ORF">METZ01_LOCUS368605</name>
</gene>
<dbReference type="AlphaFoldDB" id="A0A382T3A1"/>
<evidence type="ECO:0000313" key="2">
    <source>
        <dbReference type="EMBL" id="SVD15751.1"/>
    </source>
</evidence>
<feature type="non-terminal residue" evidence="2">
    <location>
        <position position="1"/>
    </location>
</feature>
<name>A0A382T3A1_9ZZZZ</name>
<evidence type="ECO:0000256" key="1">
    <source>
        <dbReference type="SAM" id="MobiDB-lite"/>
    </source>
</evidence>